<reference evidence="7" key="1">
    <citation type="submission" date="2019-08" db="EMBL/GenBank/DDBJ databases">
        <authorList>
            <person name="Kucharzyk K."/>
            <person name="Murdoch R.W."/>
            <person name="Higgins S."/>
            <person name="Loffler F."/>
        </authorList>
    </citation>
    <scope>NUCLEOTIDE SEQUENCE</scope>
</reference>
<feature type="domain" description="RagB/SusD" evidence="5">
    <location>
        <begin position="325"/>
        <end position="600"/>
    </location>
</feature>
<dbReference type="Gene3D" id="1.25.40.390">
    <property type="match status" value="1"/>
</dbReference>
<evidence type="ECO:0000259" key="6">
    <source>
        <dbReference type="Pfam" id="PF14322"/>
    </source>
</evidence>
<evidence type="ECO:0000256" key="1">
    <source>
        <dbReference type="ARBA" id="ARBA00004442"/>
    </source>
</evidence>
<evidence type="ECO:0008006" key="8">
    <source>
        <dbReference type="Google" id="ProtNLM"/>
    </source>
</evidence>
<keyword evidence="2" id="KW-0732">Signal</keyword>
<keyword evidence="3" id="KW-0472">Membrane</keyword>
<organism evidence="7">
    <name type="scientific">bioreactor metagenome</name>
    <dbReference type="NCBI Taxonomy" id="1076179"/>
    <lineage>
        <taxon>unclassified sequences</taxon>
        <taxon>metagenomes</taxon>
        <taxon>ecological metagenomes</taxon>
    </lineage>
</organism>
<protein>
    <recommendedName>
        <fullName evidence="8">RagB/SusD family nutrient uptake outer membrane protein</fullName>
    </recommendedName>
</protein>
<dbReference type="PROSITE" id="PS51257">
    <property type="entry name" value="PROKAR_LIPOPROTEIN"/>
    <property type="match status" value="1"/>
</dbReference>
<dbReference type="InterPro" id="IPR033985">
    <property type="entry name" value="SusD-like_N"/>
</dbReference>
<evidence type="ECO:0000259" key="5">
    <source>
        <dbReference type="Pfam" id="PF07980"/>
    </source>
</evidence>
<evidence type="ECO:0000256" key="2">
    <source>
        <dbReference type="ARBA" id="ARBA00022729"/>
    </source>
</evidence>
<dbReference type="InterPro" id="IPR012944">
    <property type="entry name" value="SusD_RagB_dom"/>
</dbReference>
<dbReference type="Pfam" id="PF07980">
    <property type="entry name" value="SusD_RagB"/>
    <property type="match status" value="1"/>
</dbReference>
<name>A0A644WDF8_9ZZZZ</name>
<sequence>MIRVFKINQLVSIFLIASFAACIDLEPTPSSEINVDDLWKYPDAVQGLIGECYDLMSRSYDNNEGAFLDCATDNAVKTSMTDPVVLFSKGVLASDPFKTYWERDYKAIRLVNMFLEDRKGFNTRFLINERWDSITRNRLHGEAFGLRAWFQWDLLQKFGGKSTNGDYLGFPIITRVMSANDNIVVTRNTYEECVKQIIADCDSAFAYLPLANRDYLYPEGDRAYAGSKYFGRIDGVTVKALKALVYLRWASPRFNPNNDISRWDSAAINAKYVMDFKMSSKYDGRTFFPTNRVNWQDPNDPSIIFRSRFDVSSQSMEKAFYPKGFLGNGVMGATQNLVDAFGMKDGFPIDYKGNSNKHTSKYDPTNPYLNRDPRFYSIIFYHGSTANRDNLSTNVMYTFDCANGTGQDVANLNTNNSRTNYYIKKFLYMGLNFSDKSVLKQPRCNFFIRWSHICLAFAEAANHVVGPLDESKYGMSAKQALAYIRSCKTYDGANGISTADPYLNEVALLGKSEFNELVKNERRIETCFEGSRFFDLNRWTTTTDELNGDVYGMEIKKGLYGQIELNPRMLIEKRNFKTSYIPIPYSEILISNNQLLQNEGAEYWTY</sequence>
<dbReference type="SUPFAM" id="SSF48452">
    <property type="entry name" value="TPR-like"/>
    <property type="match status" value="1"/>
</dbReference>
<evidence type="ECO:0000256" key="3">
    <source>
        <dbReference type="ARBA" id="ARBA00023136"/>
    </source>
</evidence>
<keyword evidence="4" id="KW-0998">Cell outer membrane</keyword>
<accession>A0A644WDF8</accession>
<proteinExistence type="predicted"/>
<gene>
    <name evidence="7" type="ORF">SDC9_47797</name>
</gene>
<comment type="caution">
    <text evidence="7">The sequence shown here is derived from an EMBL/GenBank/DDBJ whole genome shotgun (WGS) entry which is preliminary data.</text>
</comment>
<dbReference type="InterPro" id="IPR011990">
    <property type="entry name" value="TPR-like_helical_dom_sf"/>
</dbReference>
<dbReference type="EMBL" id="VSSQ01000804">
    <property type="protein sequence ID" value="MPM01557.1"/>
    <property type="molecule type" value="Genomic_DNA"/>
</dbReference>
<comment type="subcellular location">
    <subcellularLocation>
        <location evidence="1">Cell outer membrane</location>
    </subcellularLocation>
</comment>
<dbReference type="GO" id="GO:0009279">
    <property type="term" value="C:cell outer membrane"/>
    <property type="evidence" value="ECO:0007669"/>
    <property type="project" value="UniProtKB-SubCell"/>
</dbReference>
<dbReference type="Pfam" id="PF14322">
    <property type="entry name" value="SusD-like_3"/>
    <property type="match status" value="1"/>
</dbReference>
<evidence type="ECO:0000313" key="7">
    <source>
        <dbReference type="EMBL" id="MPM01557.1"/>
    </source>
</evidence>
<dbReference type="AlphaFoldDB" id="A0A644WDF8"/>
<evidence type="ECO:0000256" key="4">
    <source>
        <dbReference type="ARBA" id="ARBA00023237"/>
    </source>
</evidence>
<feature type="domain" description="SusD-like N-terminal" evidence="6">
    <location>
        <begin position="42"/>
        <end position="212"/>
    </location>
</feature>